<feature type="region of interest" description="Disordered" evidence="2">
    <location>
        <begin position="1"/>
        <end position="30"/>
    </location>
</feature>
<protein>
    <submittedName>
        <fullName evidence="4">Chitin-binding protein</fullName>
    </submittedName>
</protein>
<dbReference type="CDD" id="cd21177">
    <property type="entry name" value="LPMO_AA10"/>
    <property type="match status" value="1"/>
</dbReference>
<dbReference type="PANTHER" id="PTHR34823:SF1">
    <property type="entry name" value="CHITIN-BINDING TYPE-4 DOMAIN-CONTAINING PROTEIN"/>
    <property type="match status" value="1"/>
</dbReference>
<evidence type="ECO:0000313" key="5">
    <source>
        <dbReference type="Proteomes" id="UP000195128"/>
    </source>
</evidence>
<organism evidence="4 5">
    <name type="scientific">Pseudomonas syringae</name>
    <dbReference type="NCBI Taxonomy" id="317"/>
    <lineage>
        <taxon>Bacteria</taxon>
        <taxon>Pseudomonadati</taxon>
        <taxon>Pseudomonadota</taxon>
        <taxon>Gammaproteobacteria</taxon>
        <taxon>Pseudomonadales</taxon>
        <taxon>Pseudomonadaceae</taxon>
        <taxon>Pseudomonas</taxon>
    </lineage>
</organism>
<sequence>MPDSTTEGMEMSKSNDKKTSPGEGKHGWVKSPLSRAQYAVNVNMMLDWHRDACEGDKNFPDIMGGPAHDFPESDYKSEAPPPDGLILSGGMSDARICLNFTDAELVQKLKEKDENTTVQGWPRINVKGEKEIAVNWGYSADHVTRGYRCFITKDNWNENHRITRDDFKGKNYVKDDNHFTEHSNDGLLWSQISTLSPFSEHREELAPVTTMSITLPDDKHGHHVLLVLWIVAETSKAFYQVIDVDFDQ</sequence>
<evidence type="ECO:0000256" key="1">
    <source>
        <dbReference type="ARBA" id="ARBA00022729"/>
    </source>
</evidence>
<feature type="compositionally biased region" description="Basic and acidic residues" evidence="2">
    <location>
        <begin position="13"/>
        <end position="26"/>
    </location>
</feature>
<evidence type="ECO:0000313" key="4">
    <source>
        <dbReference type="EMBL" id="OUM07922.1"/>
    </source>
</evidence>
<dbReference type="AlphaFoldDB" id="A0A244ETZ0"/>
<comment type="caution">
    <text evidence="4">The sequence shown here is derived from an EMBL/GenBank/DDBJ whole genome shotgun (WGS) entry which is preliminary data.</text>
</comment>
<name>A0A244ETZ0_PSESX</name>
<dbReference type="Proteomes" id="UP000195128">
    <property type="component" value="Unassembled WGS sequence"/>
</dbReference>
<dbReference type="EMBL" id="MTSA01000005">
    <property type="protein sequence ID" value="OUM07922.1"/>
    <property type="molecule type" value="Genomic_DNA"/>
</dbReference>
<dbReference type="InterPro" id="IPR051024">
    <property type="entry name" value="GlcNAc_Chitin_IntDeg"/>
</dbReference>
<gene>
    <name evidence="4" type="ORF">BW686_07795</name>
</gene>
<dbReference type="SUPFAM" id="SSF81296">
    <property type="entry name" value="E set domains"/>
    <property type="match status" value="1"/>
</dbReference>
<feature type="domain" description="Chitin-binding type-4" evidence="3">
    <location>
        <begin position="26"/>
        <end position="244"/>
    </location>
</feature>
<accession>A0A244ETZ0</accession>
<dbReference type="OrthoDB" id="3675244at2"/>
<reference evidence="4 5" key="1">
    <citation type="submission" date="2017-01" db="EMBL/GenBank/DDBJ databases">
        <authorList>
            <person name="Mah S.A."/>
            <person name="Swanson W.J."/>
            <person name="Moy G.W."/>
            <person name="Vacquier V.D."/>
        </authorList>
    </citation>
    <scope>NUCLEOTIDE SEQUENCE [LARGE SCALE GENOMIC DNA]</scope>
    <source>
        <strain evidence="4">PDD-32b-74</strain>
    </source>
</reference>
<proteinExistence type="predicted"/>
<evidence type="ECO:0000256" key="2">
    <source>
        <dbReference type="SAM" id="MobiDB-lite"/>
    </source>
</evidence>
<dbReference type="InterPro" id="IPR004302">
    <property type="entry name" value="Cellulose/chitin-bd_N"/>
</dbReference>
<keyword evidence="1" id="KW-0732">Signal</keyword>
<dbReference type="Pfam" id="PF03067">
    <property type="entry name" value="LPMO_10"/>
    <property type="match status" value="1"/>
</dbReference>
<dbReference type="InterPro" id="IPR014756">
    <property type="entry name" value="Ig_E-set"/>
</dbReference>
<dbReference type="RefSeq" id="WP_084915760.1">
    <property type="nucleotide sequence ID" value="NZ_MTSA01000005.1"/>
</dbReference>
<evidence type="ECO:0000259" key="3">
    <source>
        <dbReference type="Pfam" id="PF03067"/>
    </source>
</evidence>
<dbReference type="PANTHER" id="PTHR34823">
    <property type="entry name" value="GLCNAC-BINDING PROTEIN A"/>
    <property type="match status" value="1"/>
</dbReference>
<dbReference type="Gene3D" id="2.70.50.50">
    <property type="entry name" value="chitin-binding protein cbp21"/>
    <property type="match status" value="1"/>
</dbReference>